<name>A0ABT0C9R7_THEVL</name>
<proteinExistence type="predicted"/>
<evidence type="ECO:0000313" key="1">
    <source>
        <dbReference type="EMBL" id="MCJ2542522.1"/>
    </source>
</evidence>
<organism evidence="1 2">
    <name type="scientific">Thermostichus vulcanus str. 'Rupite'</name>
    <dbReference type="NCBI Taxonomy" id="2813851"/>
    <lineage>
        <taxon>Bacteria</taxon>
        <taxon>Bacillati</taxon>
        <taxon>Cyanobacteriota</taxon>
        <taxon>Cyanophyceae</taxon>
        <taxon>Thermostichales</taxon>
        <taxon>Thermostichaceae</taxon>
        <taxon>Thermostichus</taxon>
    </lineage>
</organism>
<sequence length="56" mass="7010">MSLSSSQPRLNSEQYRQMLVRDGERRFREWHTAFLNYQKQFLRELEQLRLYSSRSR</sequence>
<keyword evidence="2" id="KW-1185">Reference proteome</keyword>
<protein>
    <submittedName>
        <fullName evidence="1">Uncharacterized protein</fullName>
    </submittedName>
</protein>
<accession>A0ABT0C9R7</accession>
<dbReference type="Proteomes" id="UP000830835">
    <property type="component" value="Unassembled WGS sequence"/>
</dbReference>
<gene>
    <name evidence="1" type="ORF">JX360_06310</name>
</gene>
<comment type="caution">
    <text evidence="1">The sequence shown here is derived from an EMBL/GenBank/DDBJ whole genome shotgun (WGS) entry which is preliminary data.</text>
</comment>
<dbReference type="EMBL" id="JAFIRA010000011">
    <property type="protein sequence ID" value="MCJ2542522.1"/>
    <property type="molecule type" value="Genomic_DNA"/>
</dbReference>
<reference evidence="1" key="1">
    <citation type="submission" date="2021-02" db="EMBL/GenBank/DDBJ databases">
        <title>The CRISPR/cas machinery reduction and long-range gene transfer in the hot spring cyanobacterium Synechococcus.</title>
        <authorList>
            <person name="Dvorak P."/>
            <person name="Jahodarova E."/>
            <person name="Hasler P."/>
            <person name="Poulickova A."/>
        </authorList>
    </citation>
    <scope>NUCLEOTIDE SEQUENCE</scope>
    <source>
        <strain evidence="1">Rupite</strain>
    </source>
</reference>
<dbReference type="RefSeq" id="WP_244349796.1">
    <property type="nucleotide sequence ID" value="NZ_JAFIRA010000011.1"/>
</dbReference>
<evidence type="ECO:0000313" key="2">
    <source>
        <dbReference type="Proteomes" id="UP000830835"/>
    </source>
</evidence>